<evidence type="ECO:0000256" key="1">
    <source>
        <dbReference type="ARBA" id="ARBA00006545"/>
    </source>
</evidence>
<dbReference type="GO" id="GO:0006623">
    <property type="term" value="P:protein targeting to vacuole"/>
    <property type="evidence" value="ECO:0007669"/>
    <property type="project" value="TreeGrafter"/>
</dbReference>
<organism evidence="4 5">
    <name type="scientific">Hyaloperonospora arabidopsidis (strain Emoy2)</name>
    <name type="common">Downy mildew agent</name>
    <name type="synonym">Peronospora arabidopsidis</name>
    <dbReference type="NCBI Taxonomy" id="559515"/>
    <lineage>
        <taxon>Eukaryota</taxon>
        <taxon>Sar</taxon>
        <taxon>Stramenopiles</taxon>
        <taxon>Oomycota</taxon>
        <taxon>Peronosporomycetes</taxon>
        <taxon>Peronosporales</taxon>
        <taxon>Peronosporaceae</taxon>
        <taxon>Hyaloperonospora</taxon>
    </lineage>
</organism>
<dbReference type="EMBL" id="ABWE02006060">
    <property type="status" value="NOT_ANNOTATED_CDS"/>
    <property type="molecule type" value="Genomic_DNA"/>
</dbReference>
<dbReference type="EnsemblProtists" id="HpaT814714">
    <property type="protein sequence ID" value="HpaP814714"/>
    <property type="gene ID" value="HpaG814714"/>
</dbReference>
<feature type="compositionally biased region" description="Basic and acidic residues" evidence="2">
    <location>
        <begin position="1"/>
        <end position="10"/>
    </location>
</feature>
<feature type="region of interest" description="Disordered" evidence="2">
    <location>
        <begin position="1"/>
        <end position="28"/>
    </location>
</feature>
<proteinExistence type="inferred from homology"/>
<dbReference type="InParanoid" id="M4C6H8"/>
<dbReference type="InterPro" id="IPR036034">
    <property type="entry name" value="PDZ_sf"/>
</dbReference>
<dbReference type="eggNOG" id="KOG1809">
    <property type="taxonomic scope" value="Eukaryota"/>
</dbReference>
<dbReference type="PROSITE" id="PS50106">
    <property type="entry name" value="PDZ"/>
    <property type="match status" value="1"/>
</dbReference>
<dbReference type="PANTHER" id="PTHR16166:SF93">
    <property type="entry name" value="INTERMEMBRANE LIPID TRANSFER PROTEIN VPS13"/>
    <property type="match status" value="1"/>
</dbReference>
<keyword evidence="5" id="KW-1185">Reference proteome</keyword>
<dbReference type="PANTHER" id="PTHR16166">
    <property type="entry name" value="VACUOLAR PROTEIN SORTING-ASSOCIATED PROTEIN VPS13"/>
    <property type="match status" value="1"/>
</dbReference>
<feature type="domain" description="PDZ" evidence="3">
    <location>
        <begin position="31"/>
        <end position="103"/>
    </location>
</feature>
<dbReference type="GO" id="GO:0045053">
    <property type="term" value="P:protein retention in Golgi apparatus"/>
    <property type="evidence" value="ECO:0007669"/>
    <property type="project" value="TreeGrafter"/>
</dbReference>
<reference evidence="5" key="1">
    <citation type="journal article" date="2010" name="Science">
        <title>Signatures of adaptation to obligate biotrophy in the Hyaloperonospora arabidopsidis genome.</title>
        <authorList>
            <person name="Baxter L."/>
            <person name="Tripathy S."/>
            <person name="Ishaque N."/>
            <person name="Boot N."/>
            <person name="Cabral A."/>
            <person name="Kemen E."/>
            <person name="Thines M."/>
            <person name="Ah-Fong A."/>
            <person name="Anderson R."/>
            <person name="Badejoko W."/>
            <person name="Bittner-Eddy P."/>
            <person name="Boore J.L."/>
            <person name="Chibucos M.C."/>
            <person name="Coates M."/>
            <person name="Dehal P."/>
            <person name="Delehaunty K."/>
            <person name="Dong S."/>
            <person name="Downton P."/>
            <person name="Dumas B."/>
            <person name="Fabro G."/>
            <person name="Fronick C."/>
            <person name="Fuerstenberg S.I."/>
            <person name="Fulton L."/>
            <person name="Gaulin E."/>
            <person name="Govers F."/>
            <person name="Hughes L."/>
            <person name="Humphray S."/>
            <person name="Jiang R.H."/>
            <person name="Judelson H."/>
            <person name="Kamoun S."/>
            <person name="Kyung K."/>
            <person name="Meijer H."/>
            <person name="Minx P."/>
            <person name="Morris P."/>
            <person name="Nelson J."/>
            <person name="Phuntumart V."/>
            <person name="Qutob D."/>
            <person name="Rehmany A."/>
            <person name="Rougon-Cardoso A."/>
            <person name="Ryden P."/>
            <person name="Torto-Alalibo T."/>
            <person name="Studholme D."/>
            <person name="Wang Y."/>
            <person name="Win J."/>
            <person name="Wood J."/>
            <person name="Clifton S.W."/>
            <person name="Rogers J."/>
            <person name="Van den Ackerveken G."/>
            <person name="Jones J.D."/>
            <person name="McDowell J.M."/>
            <person name="Beynon J."/>
            <person name="Tyler B.M."/>
        </authorList>
    </citation>
    <scope>NUCLEOTIDE SEQUENCE [LARGE SCALE GENOMIC DNA]</scope>
    <source>
        <strain evidence="5">Emoy2</strain>
    </source>
</reference>
<dbReference type="Proteomes" id="UP000011713">
    <property type="component" value="Unassembled WGS sequence"/>
</dbReference>
<protein>
    <recommendedName>
        <fullName evidence="3">PDZ domain-containing protein</fullName>
    </recommendedName>
</protein>
<sequence>MEQDKSDDSKSTSSGGTSMAGSPSNHAHLQQVRTHEFLRGQVLGLDLVYRNGRVLVQGVVCDGPCGALVYEGKIRIGDTVVAVNKKSIVNLHRNASFAAIEKAMHWGEDIGSQIPSQASRSTFTLSFLYQPTMTASYTRPPCAQSLCEEAGVRRYDAEWNRRVEFVETPNTKSAAESGDEQVLVRVYLRNETSDHGLSASQESSIVPFLYFFGDDAMMDHLDHSKQDSRFDVLLAECWVPLPPSSLSDAGNLMSMHGNPMAEPSALTFNERICALYSPQQRSRQHSALEMIGQLRLALKWDFINPLRAAHQQRDLSLHFQLEVARICISVVDDGAWSSMASATGPQQPREVLCISLSDQNASAGVQLSYGQISDGKKVLNARIGHFQVDNQLLDTNYPVLLRPIRLLDAQTQEEGYTIARGEGGKENAETGQVEIPMLLPTVQLMTVFSHQPNVIQFDYIFGQLQELEIKLEDATLVALARVFSGVKWSHPASNSRMSKQDKRSSDGFGSNLALKLLEIEWSTPALLSTAAGGRLDSTTSGGGANMKVLLRWLLLCPVKVNVTFTSTADRSLLLSLLSPDMSSALSTLISAAAALVSNLDQAPIRIPEFYVENLLETTHTLAFYAMQHYLHHGLRSWYSIMGSVDFLGNPIGLVSTLGTGVKDFFYTPAQMLLEDENGLRIDNLRTGMTKGSKSLLRNTAVGIFHTTGKITETLGKGVALLAMDEQYYAQRQRASTRQIKKINDIGDGIAEGSKGLVGGVWDGIKGVVAAPVRGAEQDGAGGFVVGIGKGVAGLIAKPTAGFLDLLTSLSRGAKTSAQSLDGTDRNAYDIITRFRLPRRICEREARGYAVLLLTPLDATDEYVYYTTCTFVGKYLTPFDCFCAVMCTMWTMASNPTAGSCCLQTSASFV</sequence>
<evidence type="ECO:0000256" key="2">
    <source>
        <dbReference type="SAM" id="MobiDB-lite"/>
    </source>
</evidence>
<name>M4C6H8_HYAAE</name>
<accession>M4C6H8</accession>
<comment type="similarity">
    <text evidence="1">Belongs to the VPS13 family.</text>
</comment>
<dbReference type="InterPro" id="IPR001478">
    <property type="entry name" value="PDZ"/>
</dbReference>
<evidence type="ECO:0000313" key="5">
    <source>
        <dbReference type="Proteomes" id="UP000011713"/>
    </source>
</evidence>
<evidence type="ECO:0000313" key="4">
    <source>
        <dbReference type="EnsemblProtists" id="HpaP814714"/>
    </source>
</evidence>
<dbReference type="SUPFAM" id="SSF50156">
    <property type="entry name" value="PDZ domain-like"/>
    <property type="match status" value="1"/>
</dbReference>
<dbReference type="InterPro" id="IPR026847">
    <property type="entry name" value="VPS13"/>
</dbReference>
<dbReference type="HOGENOM" id="CLU_319707_0_0_1"/>
<evidence type="ECO:0000259" key="3">
    <source>
        <dbReference type="PROSITE" id="PS50106"/>
    </source>
</evidence>
<reference evidence="4" key="2">
    <citation type="submission" date="2015-06" db="UniProtKB">
        <authorList>
            <consortium name="EnsemblProtists"/>
        </authorList>
    </citation>
    <scope>IDENTIFICATION</scope>
    <source>
        <strain evidence="4">Emoy2</strain>
    </source>
</reference>
<dbReference type="AlphaFoldDB" id="M4C6H8"/>
<dbReference type="VEuPathDB" id="FungiDB:HpaG814714"/>
<feature type="compositionally biased region" description="Polar residues" evidence="2">
    <location>
        <begin position="19"/>
        <end position="28"/>
    </location>
</feature>